<dbReference type="InterPro" id="IPR008984">
    <property type="entry name" value="SMAD_FHA_dom_sf"/>
</dbReference>
<dbReference type="InterPro" id="IPR050923">
    <property type="entry name" value="Cell_Proc_Reg/RNA_Proc"/>
</dbReference>
<evidence type="ECO:0000313" key="4">
    <source>
        <dbReference type="Proteomes" id="UP000239471"/>
    </source>
</evidence>
<dbReference type="AlphaFoldDB" id="A0A2T0BK73"/>
<keyword evidence="1" id="KW-0472">Membrane</keyword>
<dbReference type="SUPFAM" id="SSF49879">
    <property type="entry name" value="SMAD/FHA domain"/>
    <property type="match status" value="1"/>
</dbReference>
<organism evidence="3 4">
    <name type="scientific">Clostridium vincentii</name>
    <dbReference type="NCBI Taxonomy" id="52704"/>
    <lineage>
        <taxon>Bacteria</taxon>
        <taxon>Bacillati</taxon>
        <taxon>Bacillota</taxon>
        <taxon>Clostridia</taxon>
        <taxon>Eubacteriales</taxon>
        <taxon>Clostridiaceae</taxon>
        <taxon>Clostridium</taxon>
    </lineage>
</organism>
<dbReference type="PROSITE" id="PS50006">
    <property type="entry name" value="FHA_DOMAIN"/>
    <property type="match status" value="1"/>
</dbReference>
<dbReference type="EMBL" id="PVXQ01000002">
    <property type="protein sequence ID" value="PRR84288.1"/>
    <property type="molecule type" value="Genomic_DNA"/>
</dbReference>
<evidence type="ECO:0000259" key="2">
    <source>
        <dbReference type="PROSITE" id="PS50006"/>
    </source>
</evidence>
<dbReference type="Pfam" id="PF00498">
    <property type="entry name" value="FHA"/>
    <property type="match status" value="1"/>
</dbReference>
<dbReference type="PANTHER" id="PTHR23308">
    <property type="entry name" value="NUCLEAR INHIBITOR OF PROTEIN PHOSPHATASE-1"/>
    <property type="match status" value="1"/>
</dbReference>
<gene>
    <name evidence="3" type="primary">fhaB</name>
    <name evidence="3" type="ORF">CLVI_02140</name>
</gene>
<feature type="domain" description="FHA" evidence="2">
    <location>
        <begin position="74"/>
        <end position="123"/>
    </location>
</feature>
<keyword evidence="1" id="KW-0812">Transmembrane</keyword>
<reference evidence="3 4" key="1">
    <citation type="submission" date="2018-03" db="EMBL/GenBank/DDBJ databases">
        <title>Genome sequence of Clostridium vincentii DSM 10228.</title>
        <authorList>
            <person name="Poehlein A."/>
            <person name="Daniel R."/>
        </authorList>
    </citation>
    <scope>NUCLEOTIDE SEQUENCE [LARGE SCALE GENOMIC DNA]</scope>
    <source>
        <strain evidence="3 4">DSM 10228</strain>
    </source>
</reference>
<dbReference type="Gene3D" id="2.60.200.20">
    <property type="match status" value="1"/>
</dbReference>
<sequence length="145" mass="15970">MSFSKLSAVVFGALFIILLYSIIVYALKIMNKDVKSGGRRKPSTGKKSFGLEVVEVTEDTNLKIGTVIPIRTSVTLGRKEENSVVLVDQHVSGNHARLIIRNNILFIEDLNSTNGTYVNDKRIAGKVKLFGKDDIKIGSTSFKVL</sequence>
<evidence type="ECO:0000313" key="3">
    <source>
        <dbReference type="EMBL" id="PRR84288.1"/>
    </source>
</evidence>
<name>A0A2T0BK73_9CLOT</name>
<dbReference type="OrthoDB" id="9816434at2"/>
<dbReference type="SMART" id="SM00240">
    <property type="entry name" value="FHA"/>
    <property type="match status" value="1"/>
</dbReference>
<dbReference type="Proteomes" id="UP000239471">
    <property type="component" value="Unassembled WGS sequence"/>
</dbReference>
<dbReference type="InterPro" id="IPR000253">
    <property type="entry name" value="FHA_dom"/>
</dbReference>
<accession>A0A2T0BK73</accession>
<evidence type="ECO:0000256" key="1">
    <source>
        <dbReference type="SAM" id="Phobius"/>
    </source>
</evidence>
<keyword evidence="1" id="KW-1133">Transmembrane helix</keyword>
<keyword evidence="4" id="KW-1185">Reference proteome</keyword>
<feature type="transmembrane region" description="Helical" evidence="1">
    <location>
        <begin position="6"/>
        <end position="27"/>
    </location>
</feature>
<protein>
    <submittedName>
        <fullName evidence="3">FHA domain-containing protein FhaB</fullName>
    </submittedName>
</protein>
<dbReference type="RefSeq" id="WP_106058265.1">
    <property type="nucleotide sequence ID" value="NZ_PVXQ01000002.1"/>
</dbReference>
<proteinExistence type="predicted"/>
<comment type="caution">
    <text evidence="3">The sequence shown here is derived from an EMBL/GenBank/DDBJ whole genome shotgun (WGS) entry which is preliminary data.</text>
</comment>